<dbReference type="InterPro" id="IPR021840">
    <property type="entry name" value="DUF3433"/>
</dbReference>
<keyword evidence="1" id="KW-1133">Transmembrane helix</keyword>
<dbReference type="EMBL" id="JBANMG010000003">
    <property type="protein sequence ID" value="KAK6956004.1"/>
    <property type="molecule type" value="Genomic_DNA"/>
</dbReference>
<keyword evidence="4" id="KW-1185">Reference proteome</keyword>
<protein>
    <submittedName>
        <fullName evidence="3">Uncharacterized protein</fullName>
    </submittedName>
</protein>
<comment type="caution">
    <text evidence="3">The sequence shown here is derived from an EMBL/GenBank/DDBJ whole genome shotgun (WGS) entry which is preliminary data.</text>
</comment>
<feature type="transmembrane region" description="Helical" evidence="1">
    <location>
        <begin position="1012"/>
        <end position="1033"/>
    </location>
</feature>
<evidence type="ECO:0000256" key="2">
    <source>
        <dbReference type="SAM" id="SignalP"/>
    </source>
</evidence>
<dbReference type="AlphaFoldDB" id="A0AAX6MU27"/>
<feature type="signal peptide" evidence="2">
    <location>
        <begin position="1"/>
        <end position="23"/>
    </location>
</feature>
<dbReference type="Pfam" id="PF11915">
    <property type="entry name" value="DUF3433"/>
    <property type="match status" value="2"/>
</dbReference>
<feature type="transmembrane region" description="Helical" evidence="1">
    <location>
        <begin position="77"/>
        <end position="102"/>
    </location>
</feature>
<evidence type="ECO:0000313" key="4">
    <source>
        <dbReference type="Proteomes" id="UP001369815"/>
    </source>
</evidence>
<feature type="transmembrane region" description="Helical" evidence="1">
    <location>
        <begin position="609"/>
        <end position="628"/>
    </location>
</feature>
<sequence>MSGQASRSYVLTIILTFWARVEYQALRYIPWVALKDAGKRHKHARYGDNNAFQTILLDYNGASLLITIVTAIKNKHFLVLSVVLTSVILRVQIVLTSGLFFVNLTQFSHEVPVDLLDSFSDHVPEIPKDFIYDPRLYGAERASWSIGLNPNFTIPGLALQKFDAEKTIASMENTTELSVVVEGITASLDCENPQVNVWPTLLDSRLNYKGSSKLLNATIKGGIYVGSEASKDEFFLMYYWEDLSTKSNFSAPFFLAIAFSSGWNRTDNTSIPMTAAVLCKMTWPISQYTVTYKAGALSIQPLKNRKSRSVNGGLFEFLWRAYPSGNLSSAVKRKRDEWSTHEIGLGGMIPTDKVTSNMDLFSTSIPATAEHITLIPFQVGMSLYRDSMITVQELLQSDNLEQVMRLYHTHYSSLMAHYDLRTTIAQTTEGSLTQILSRVDMQTPICQTMVGLFGLALILTLPLFWLLAPKDGFVPREARTLAGLATLLSKSEDLLDKFRGYGSADLTTVSKRSRGLYSAALIHRSNMPLFPAYQICDEMQDTLIMKYDSIEAQPDRSVSWYQPWTLSLIWRGVFLTLTICSLVALIMLLDISDRSYGLGMATNDDLRHYLWTLVPSAFFVGLSLYLGLCDFELRSLAPFVALRAKDPSTLSSLLVSFADELGIKTLWRSLKDRNLTLLSSKTIVFLCGLLPVFTPSLFSVEKREMKKTIRAREIEWFEPPDNGSVPSTNSQIAGASILMGNMSFPPWTYEDLVVPRIDLFNSSLLDDDSMVIAEVQAIRAALKCSFSQGITSLEFDIGTQHRSIPSTDLPICSGKPEIFTTGSNGFSYGYGSDHGYILYSWGLCAGHSENSTSYTASLACYETIEKVNVSTALFGSKLEIKDSHPPIPNERSARPSSIHLNPDKLYTYLTDVIPPQWRLERPHSDGLLPSIVTSRYAIPMEWLGDEKHSEDVIAAVKRHHGIFRAQALSDIRRPFKNTAAGPQFTWKDLPSSPSYFDAQLHYDALRVVQNSAVTHVLVSILGFIFMLHAFTMWRSEKEGYRYAIPKPPGSIAAIASLLADSNFFRGLPEDSQWATEKRHRSYFSDKTFRMGWFLRRNNSGEQIRVFTIDAVEGDTDSDTRAGECHRTA</sequence>
<gene>
    <name evidence="3" type="ORF">Daesc_003651</name>
</gene>
<proteinExistence type="predicted"/>
<feature type="transmembrane region" description="Helical" evidence="1">
    <location>
        <begin position="568"/>
        <end position="589"/>
    </location>
</feature>
<dbReference type="Proteomes" id="UP001369815">
    <property type="component" value="Unassembled WGS sequence"/>
</dbReference>
<dbReference type="PANTHER" id="PTHR37544:SF1">
    <property type="entry name" value="PHOSPHORIBOSYLAMINOIMIDAZOLE-SUCCINOCARBOXAMIDE SYNTHASE"/>
    <property type="match status" value="1"/>
</dbReference>
<organism evidence="3 4">
    <name type="scientific">Daldinia eschscholtzii</name>
    <dbReference type="NCBI Taxonomy" id="292717"/>
    <lineage>
        <taxon>Eukaryota</taxon>
        <taxon>Fungi</taxon>
        <taxon>Dikarya</taxon>
        <taxon>Ascomycota</taxon>
        <taxon>Pezizomycotina</taxon>
        <taxon>Sordariomycetes</taxon>
        <taxon>Xylariomycetidae</taxon>
        <taxon>Xylariales</taxon>
        <taxon>Hypoxylaceae</taxon>
        <taxon>Daldinia</taxon>
    </lineage>
</organism>
<dbReference type="PANTHER" id="PTHR37544">
    <property type="entry name" value="SPRAY-RELATED"/>
    <property type="match status" value="1"/>
</dbReference>
<feature type="transmembrane region" description="Helical" evidence="1">
    <location>
        <begin position="449"/>
        <end position="468"/>
    </location>
</feature>
<name>A0AAX6MU27_9PEZI</name>
<reference evidence="3 4" key="1">
    <citation type="journal article" date="2024" name="Front Chem Biol">
        <title>Unveiling the potential of Daldinia eschscholtzii MFLUCC 19-0629 through bioactivity and bioinformatics studies for enhanced sustainable agriculture production.</title>
        <authorList>
            <person name="Brooks S."/>
            <person name="Weaver J.A."/>
            <person name="Klomchit A."/>
            <person name="Alharthi S.A."/>
            <person name="Onlamun T."/>
            <person name="Nurani R."/>
            <person name="Vong T.K."/>
            <person name="Alberti F."/>
            <person name="Greco C."/>
        </authorList>
    </citation>
    <scope>NUCLEOTIDE SEQUENCE [LARGE SCALE GENOMIC DNA]</scope>
    <source>
        <strain evidence="3">MFLUCC 19-0629</strain>
    </source>
</reference>
<evidence type="ECO:0000256" key="1">
    <source>
        <dbReference type="SAM" id="Phobius"/>
    </source>
</evidence>
<evidence type="ECO:0000313" key="3">
    <source>
        <dbReference type="EMBL" id="KAK6956004.1"/>
    </source>
</evidence>
<feature type="chain" id="PRO_5043623902" evidence="2">
    <location>
        <begin position="24"/>
        <end position="1128"/>
    </location>
</feature>
<accession>A0AAX6MU27</accession>
<keyword evidence="1" id="KW-0812">Transmembrane</keyword>
<keyword evidence="1" id="KW-0472">Membrane</keyword>
<feature type="transmembrane region" description="Helical" evidence="1">
    <location>
        <begin position="675"/>
        <end position="698"/>
    </location>
</feature>
<keyword evidence="2" id="KW-0732">Signal</keyword>